<dbReference type="InterPro" id="IPR051531">
    <property type="entry name" value="N-acetyltransferase"/>
</dbReference>
<comment type="caution">
    <text evidence="2">The sequence shown here is derived from an EMBL/GenBank/DDBJ whole genome shotgun (WGS) entry which is preliminary data.</text>
</comment>
<dbReference type="InterPro" id="IPR000182">
    <property type="entry name" value="GNAT_dom"/>
</dbReference>
<evidence type="ECO:0000259" key="1">
    <source>
        <dbReference type="Pfam" id="PF13302"/>
    </source>
</evidence>
<dbReference type="SUPFAM" id="SSF55729">
    <property type="entry name" value="Acyl-CoA N-acyltransferases (Nat)"/>
    <property type="match status" value="1"/>
</dbReference>
<dbReference type="InterPro" id="IPR016181">
    <property type="entry name" value="Acyl_CoA_acyltransferase"/>
</dbReference>
<dbReference type="PANTHER" id="PTHR43792:SF1">
    <property type="entry name" value="N-ACETYLTRANSFERASE DOMAIN-CONTAINING PROTEIN"/>
    <property type="match status" value="1"/>
</dbReference>
<reference evidence="2 3" key="1">
    <citation type="submission" date="2016-06" db="EMBL/GenBank/DDBJ databases">
        <title>Four novel species of enterococci isolated from chicken manure.</title>
        <authorList>
            <person name="Van Tyne D."/>
        </authorList>
    </citation>
    <scope>NUCLEOTIDE SEQUENCE [LARGE SCALE GENOMIC DNA]</scope>
    <source>
        <strain evidence="2 3">CU12B</strain>
    </source>
</reference>
<dbReference type="Gene3D" id="3.40.630.30">
    <property type="match status" value="1"/>
</dbReference>
<evidence type="ECO:0000313" key="2">
    <source>
        <dbReference type="EMBL" id="KAF1304003.1"/>
    </source>
</evidence>
<keyword evidence="3" id="KW-1185">Reference proteome</keyword>
<dbReference type="RefSeq" id="WP_161901874.1">
    <property type="nucleotide sequence ID" value="NZ_MAEL01000035.1"/>
</dbReference>
<proteinExistence type="predicted"/>
<dbReference type="Pfam" id="PF13302">
    <property type="entry name" value="Acetyltransf_3"/>
    <property type="match status" value="1"/>
</dbReference>
<name>A0ABQ6YZF8_9ENTE</name>
<sequence length="169" mass="19617">MILETDRLRLRQWRVGEEAILKTFLGDEQVMYAYEGAFNEEQILNWLEWNLTLYRDKGYGLWAIERKSDGVIIGECGLTDQVIDGKTYLEIGYHLIADAWHQGYMMEAAQAVKNYAFTVLDEKEVVSIVRDTNIPSMNVAIRNGMIVSKRVIKQYRGISMPHYIFKVSQ</sequence>
<gene>
    <name evidence="2" type="ORF">BAU17_03700</name>
</gene>
<organism evidence="2 3">
    <name type="scientific">Candidatus Enterococcus willemsii</name>
    <dbReference type="NCBI Taxonomy" id="1857215"/>
    <lineage>
        <taxon>Bacteria</taxon>
        <taxon>Bacillati</taxon>
        <taxon>Bacillota</taxon>
        <taxon>Bacilli</taxon>
        <taxon>Lactobacillales</taxon>
        <taxon>Enterococcaceae</taxon>
        <taxon>Enterococcus</taxon>
    </lineage>
</organism>
<feature type="domain" description="N-acetyltransferase" evidence="1">
    <location>
        <begin position="7"/>
        <end position="145"/>
    </location>
</feature>
<accession>A0ABQ6YZF8</accession>
<dbReference type="PANTHER" id="PTHR43792">
    <property type="entry name" value="GNAT FAMILY, PUTATIVE (AFU_ORTHOLOGUE AFUA_3G00765)-RELATED-RELATED"/>
    <property type="match status" value="1"/>
</dbReference>
<dbReference type="EMBL" id="MAEL01000035">
    <property type="protein sequence ID" value="KAF1304003.1"/>
    <property type="molecule type" value="Genomic_DNA"/>
</dbReference>
<dbReference type="Proteomes" id="UP000782705">
    <property type="component" value="Unassembled WGS sequence"/>
</dbReference>
<evidence type="ECO:0000313" key="3">
    <source>
        <dbReference type="Proteomes" id="UP000782705"/>
    </source>
</evidence>
<protein>
    <submittedName>
        <fullName evidence="2">Acetyltransferase</fullName>
    </submittedName>
</protein>